<evidence type="ECO:0000313" key="1">
    <source>
        <dbReference type="EMBL" id="MDA7026373.1"/>
    </source>
</evidence>
<accession>A0ABT4X243</accession>
<dbReference type="Proteomes" id="UP001211894">
    <property type="component" value="Unassembled WGS sequence"/>
</dbReference>
<sequence length="254" mass="29954">MMKEKWLESVISPYTPLYAKDFPIIMFWIPKSGCTILNCWFFFQNGLLDDVEEKSAGDVHNYRHFVYTKTKNYQQALTTDLLDKRKDTYKLVRNPFRRAVSSFLATICSPQLICLFNRDIHSGLSFSQFLYNLHDLGSEVDSLDRHIGCQYIEGEEEVVENYIYLEQMCSQIREIENKYRLLKSPLSQLSKSSHHLSDLMTKKGKFANTVLTMSSLNWVFPTYESFYNSETKELVQEIFKKDFEIYGYDIKHIK</sequence>
<organism evidence="1 2">
    <name type="scientific">Bacillus changyiensis</name>
    <dbReference type="NCBI Taxonomy" id="3004103"/>
    <lineage>
        <taxon>Bacteria</taxon>
        <taxon>Bacillati</taxon>
        <taxon>Bacillota</taxon>
        <taxon>Bacilli</taxon>
        <taxon>Bacillales</taxon>
        <taxon>Bacillaceae</taxon>
        <taxon>Bacillus</taxon>
    </lineage>
</organism>
<gene>
    <name evidence="1" type="ORF">PJ311_07045</name>
</gene>
<dbReference type="EMBL" id="JAQKAB010000004">
    <property type="protein sequence ID" value="MDA7026373.1"/>
    <property type="molecule type" value="Genomic_DNA"/>
</dbReference>
<dbReference type="InterPro" id="IPR005331">
    <property type="entry name" value="Sulfotransferase"/>
</dbReference>
<evidence type="ECO:0000313" key="2">
    <source>
        <dbReference type="Proteomes" id="UP001211894"/>
    </source>
</evidence>
<reference evidence="1 2" key="1">
    <citation type="submission" date="2023-01" db="EMBL/GenBank/DDBJ databases">
        <title>Bacillus changyiensis sp. nov., isolated from a coastal deposit.</title>
        <authorList>
            <person name="Xiao G."/>
            <person name="Lai Q."/>
            <person name="Hu Z."/>
            <person name="Shao Z."/>
        </authorList>
    </citation>
    <scope>NUCLEOTIDE SEQUENCE [LARGE SCALE GENOMIC DNA]</scope>
    <source>
        <strain evidence="1 2">CLL-7-23</strain>
    </source>
</reference>
<dbReference type="RefSeq" id="WP_271340235.1">
    <property type="nucleotide sequence ID" value="NZ_JAQKAB010000004.1"/>
</dbReference>
<proteinExistence type="predicted"/>
<name>A0ABT4X243_9BACI</name>
<keyword evidence="2" id="KW-1185">Reference proteome</keyword>
<comment type="caution">
    <text evidence="1">The sequence shown here is derived from an EMBL/GenBank/DDBJ whole genome shotgun (WGS) entry which is preliminary data.</text>
</comment>
<protein>
    <submittedName>
        <fullName evidence="1">Sulfotransferase family 2 domain-containing protein</fullName>
    </submittedName>
</protein>
<dbReference type="Pfam" id="PF03567">
    <property type="entry name" value="Sulfotransfer_2"/>
    <property type="match status" value="1"/>
</dbReference>